<evidence type="ECO:0000313" key="1">
    <source>
        <dbReference type="EMBL" id="KTF08231.1"/>
    </source>
</evidence>
<sequence length="430" mass="49456">MKTKLEYQPDITETNKLICERYWLREGDKRSGFIYTCKEIGQEFDVKHQDIPSIVKINAHLVVLDCQCIDCGTTKICYTRSQLTRLDLIRWRCDDCRAALEKRMDQEYLEYRLKQDRLAEEKRQTALEYINQCRSIQLSSIPSVTELNDVDKLLLAATVESLGADNIRNTVSLRDNLSLPLSPFSKLDEEILQHLFNRNLLILASENSYEYVTINEEKELEIDFYQAIFEFAYSIENLTKILINAKSQKNTSALVANDQFKNWCEKLQLGECLSYLITRSRLNYLAPPIGEKLISILRSCLAECSVSTMHYIIWKSVENAAAYVQKPGITRKHASNSVSGNIERVFNKIYSGSWSHNKSFRDASHPQSAMAKIFFDYVFAVDDGGFHHTLDELFSPYRSQKTLEQVSYATLGDARSTNYSVTIALDIKQS</sequence>
<proteinExistence type="predicted"/>
<dbReference type="EMBL" id="AYSL01000078">
    <property type="protein sequence ID" value="KTF08231.1"/>
    <property type="molecule type" value="Genomic_DNA"/>
</dbReference>
<gene>
    <name evidence="1" type="ORF">MGSAQ_000272</name>
</gene>
<organism evidence="1">
    <name type="scientific">marine sediment metagenome</name>
    <dbReference type="NCBI Taxonomy" id="412755"/>
    <lineage>
        <taxon>unclassified sequences</taxon>
        <taxon>metagenomes</taxon>
        <taxon>ecological metagenomes</taxon>
    </lineage>
</organism>
<accession>A0A1B6NXU9</accession>
<name>A0A1B6NXU9_9ZZZZ</name>
<dbReference type="AlphaFoldDB" id="A0A1B6NXU9"/>
<protein>
    <submittedName>
        <fullName evidence="1">Uncharacterized protein</fullName>
    </submittedName>
</protein>
<comment type="caution">
    <text evidence="1">The sequence shown here is derived from an EMBL/GenBank/DDBJ whole genome shotgun (WGS) entry which is preliminary data.</text>
</comment>
<reference evidence="1" key="1">
    <citation type="submission" date="2013-11" db="EMBL/GenBank/DDBJ databases">
        <title>Microbial diversity, functional groups and degradation webs in Northern and Southern Mediterranean and Red Sea marine crude oil polluted sites.</title>
        <authorList>
            <person name="Daffonchio D."/>
            <person name="Mapelli F."/>
            <person name="Ferrer M."/>
            <person name="Richter M."/>
            <person name="Cherif A."/>
            <person name="Malkawi H.I."/>
            <person name="Yakimov M.M."/>
            <person name="Abdel-Fattah Y.R."/>
            <person name="Blaghen M."/>
            <person name="Golyshin P.N."/>
            <person name="Kalogerakis N."/>
            <person name="Boon N."/>
            <person name="Magagnini M."/>
            <person name="Fava F."/>
        </authorList>
    </citation>
    <scope>NUCLEOTIDE SEQUENCE</scope>
</reference>